<sequence length="324" mass="34637">MRPHGDKGTGDGHETSPSARPRGLDAGIARLERARDAKEQSRREGSLRGQRVRGWTEKLITRVASGAIYALVVIACLFLGRWATALLVTAMAWQCCSEFFHMTRIAGRMANEPLGLSMAALFALAPLTRSLFAMLVLVLLLLVAAAGWYVVTPRANIGDVSTTVFGPLYTSLMFSPIVLIRMYDKGSIMGALLAFGVIVSIWANDAMAFFVGSRIGRHKLAPKISPNKSIEGLVGGMAACMLIWVVLWASGAFALSLPLAVASGFAVGLFGVVGDLFESRIKRGVGLKDSGDFMPGHGGMLDRSDSLLFGCTVAFFMLHLGGIL</sequence>
<keyword evidence="8" id="KW-1003">Cell membrane</keyword>
<dbReference type="Proteomes" id="UP000016638">
    <property type="component" value="Unassembled WGS sequence"/>
</dbReference>
<evidence type="ECO:0000256" key="1">
    <source>
        <dbReference type="ARBA" id="ARBA00001698"/>
    </source>
</evidence>
<keyword evidence="10 26" id="KW-0808">Transferase</keyword>
<evidence type="ECO:0000256" key="9">
    <source>
        <dbReference type="ARBA" id="ARBA00022516"/>
    </source>
</evidence>
<feature type="transmembrane region" description="Helical" evidence="25">
    <location>
        <begin position="257"/>
        <end position="277"/>
    </location>
</feature>
<keyword evidence="14" id="KW-0443">Lipid metabolism</keyword>
<comment type="similarity">
    <text evidence="5">Belongs to the CDS family.</text>
</comment>
<feature type="transmembrane region" description="Helical" evidence="25">
    <location>
        <begin position="131"/>
        <end position="151"/>
    </location>
</feature>
<evidence type="ECO:0000256" key="3">
    <source>
        <dbReference type="ARBA" id="ARBA00005119"/>
    </source>
</evidence>
<evidence type="ECO:0000313" key="26">
    <source>
        <dbReference type="EMBL" id="ERL10827.1"/>
    </source>
</evidence>
<dbReference type="GO" id="GO:0004605">
    <property type="term" value="F:phosphatidate cytidylyltransferase activity"/>
    <property type="evidence" value="ECO:0007669"/>
    <property type="project" value="UniProtKB-EC"/>
</dbReference>
<keyword evidence="27" id="KW-1185">Reference proteome</keyword>
<keyword evidence="16" id="KW-0594">Phospholipid biosynthesis</keyword>
<evidence type="ECO:0000256" key="6">
    <source>
        <dbReference type="ARBA" id="ARBA00012487"/>
    </source>
</evidence>
<accession>U2V654</accession>
<keyword evidence="13 25" id="KW-1133">Transmembrane helix</keyword>
<evidence type="ECO:0000256" key="12">
    <source>
        <dbReference type="ARBA" id="ARBA00022695"/>
    </source>
</evidence>
<dbReference type="GO" id="GO:0005886">
    <property type="term" value="C:plasma membrane"/>
    <property type="evidence" value="ECO:0007669"/>
    <property type="project" value="UniProtKB-SubCell"/>
</dbReference>
<comment type="caution">
    <text evidence="26">The sequence shown here is derived from an EMBL/GenBank/DDBJ whole genome shotgun (WGS) entry which is preliminary data.</text>
</comment>
<evidence type="ECO:0000256" key="14">
    <source>
        <dbReference type="ARBA" id="ARBA00023098"/>
    </source>
</evidence>
<organism evidence="26 27">
    <name type="scientific">Olsenella profusa F0195</name>
    <dbReference type="NCBI Taxonomy" id="1125712"/>
    <lineage>
        <taxon>Bacteria</taxon>
        <taxon>Bacillati</taxon>
        <taxon>Actinomycetota</taxon>
        <taxon>Coriobacteriia</taxon>
        <taxon>Coriobacteriales</taxon>
        <taxon>Atopobiaceae</taxon>
        <taxon>Olsenella</taxon>
    </lineage>
</organism>
<evidence type="ECO:0000256" key="8">
    <source>
        <dbReference type="ARBA" id="ARBA00022475"/>
    </source>
</evidence>
<dbReference type="PANTHER" id="PTHR46382">
    <property type="entry name" value="PHOSPHATIDATE CYTIDYLYLTRANSFERASE"/>
    <property type="match status" value="1"/>
</dbReference>
<feature type="compositionally biased region" description="Basic and acidic residues" evidence="24">
    <location>
        <begin position="1"/>
        <end position="14"/>
    </location>
</feature>
<comment type="pathway">
    <text evidence="4">Lipid metabolism.</text>
</comment>
<keyword evidence="15 25" id="KW-0472">Membrane</keyword>
<feature type="transmembrane region" description="Helical" evidence="25">
    <location>
        <begin position="163"/>
        <end position="183"/>
    </location>
</feature>
<gene>
    <name evidence="26" type="primary">cdsA</name>
    <name evidence="26" type="ORF">HMPREF1316_2238</name>
</gene>
<evidence type="ECO:0000256" key="25">
    <source>
        <dbReference type="SAM" id="Phobius"/>
    </source>
</evidence>
<protein>
    <recommendedName>
        <fullName evidence="7">Phosphatidate cytidylyltransferase</fullName>
        <ecNumber evidence="6">2.7.7.41</ecNumber>
    </recommendedName>
    <alternativeName>
        <fullName evidence="20">CDP-DAG synthase</fullName>
    </alternativeName>
    <alternativeName>
        <fullName evidence="22">CDP-DG synthase</fullName>
    </alternativeName>
    <alternativeName>
        <fullName evidence="18">CDP-diacylglycerol synthase</fullName>
    </alternativeName>
    <alternativeName>
        <fullName evidence="21">CDP-diglyceride pyrophosphorylase</fullName>
    </alternativeName>
    <alternativeName>
        <fullName evidence="23">CDP-diglyceride synthase</fullName>
    </alternativeName>
    <alternativeName>
        <fullName evidence="19">CTP:phosphatidate cytidylyltransferase</fullName>
    </alternativeName>
</protein>
<evidence type="ECO:0000256" key="10">
    <source>
        <dbReference type="ARBA" id="ARBA00022679"/>
    </source>
</evidence>
<evidence type="ECO:0000256" key="20">
    <source>
        <dbReference type="ARBA" id="ARBA00032253"/>
    </source>
</evidence>
<reference evidence="26 27" key="1">
    <citation type="submission" date="2013-08" db="EMBL/GenBank/DDBJ databases">
        <authorList>
            <person name="Durkin A.S."/>
            <person name="Haft D.R."/>
            <person name="McCorrison J."/>
            <person name="Torralba M."/>
            <person name="Gillis M."/>
            <person name="Haft D.H."/>
            <person name="Methe B."/>
            <person name="Sutton G."/>
            <person name="Nelson K.E."/>
        </authorList>
    </citation>
    <scope>NUCLEOTIDE SEQUENCE [LARGE SCALE GENOMIC DNA]</scope>
    <source>
        <strain evidence="26 27">F0195</strain>
    </source>
</reference>
<name>U2V654_9ACTN</name>
<evidence type="ECO:0000256" key="15">
    <source>
        <dbReference type="ARBA" id="ARBA00023136"/>
    </source>
</evidence>
<evidence type="ECO:0000256" key="22">
    <source>
        <dbReference type="ARBA" id="ARBA00032743"/>
    </source>
</evidence>
<proteinExistence type="inferred from homology"/>
<evidence type="ECO:0000256" key="23">
    <source>
        <dbReference type="ARBA" id="ARBA00033406"/>
    </source>
</evidence>
<keyword evidence="11 25" id="KW-0812">Transmembrane</keyword>
<evidence type="ECO:0000256" key="17">
    <source>
        <dbReference type="ARBA" id="ARBA00023264"/>
    </source>
</evidence>
<dbReference type="AlphaFoldDB" id="U2V654"/>
<dbReference type="STRING" id="1125712.HMPREF1316_2238"/>
<evidence type="ECO:0000256" key="2">
    <source>
        <dbReference type="ARBA" id="ARBA00004651"/>
    </source>
</evidence>
<feature type="region of interest" description="Disordered" evidence="24">
    <location>
        <begin position="1"/>
        <end position="25"/>
    </location>
</feature>
<keyword evidence="12 26" id="KW-0548">Nucleotidyltransferase</keyword>
<dbReference type="Pfam" id="PF01148">
    <property type="entry name" value="CTP_transf_1"/>
    <property type="match status" value="1"/>
</dbReference>
<dbReference type="PANTHER" id="PTHR46382:SF1">
    <property type="entry name" value="PHOSPHATIDATE CYTIDYLYLTRANSFERASE"/>
    <property type="match status" value="1"/>
</dbReference>
<dbReference type="GO" id="GO:0016024">
    <property type="term" value="P:CDP-diacylglycerol biosynthetic process"/>
    <property type="evidence" value="ECO:0007669"/>
    <property type="project" value="TreeGrafter"/>
</dbReference>
<feature type="transmembrane region" description="Helical" evidence="25">
    <location>
        <begin position="232"/>
        <end position="251"/>
    </location>
</feature>
<comment type="subcellular location">
    <subcellularLocation>
        <location evidence="2">Cell membrane</location>
        <topology evidence="2">Multi-pass membrane protein</topology>
    </subcellularLocation>
</comment>
<comment type="catalytic activity">
    <reaction evidence="1">
        <text>a 1,2-diacyl-sn-glycero-3-phosphate + CTP + H(+) = a CDP-1,2-diacyl-sn-glycerol + diphosphate</text>
        <dbReference type="Rhea" id="RHEA:16229"/>
        <dbReference type="ChEBI" id="CHEBI:15378"/>
        <dbReference type="ChEBI" id="CHEBI:33019"/>
        <dbReference type="ChEBI" id="CHEBI:37563"/>
        <dbReference type="ChEBI" id="CHEBI:58332"/>
        <dbReference type="ChEBI" id="CHEBI:58608"/>
        <dbReference type="EC" id="2.7.7.41"/>
    </reaction>
</comment>
<evidence type="ECO:0000256" key="5">
    <source>
        <dbReference type="ARBA" id="ARBA00010185"/>
    </source>
</evidence>
<dbReference type="EMBL" id="AWEZ01000004">
    <property type="protein sequence ID" value="ERL10827.1"/>
    <property type="molecule type" value="Genomic_DNA"/>
</dbReference>
<comment type="pathway">
    <text evidence="3">Phospholipid metabolism; CDP-diacylglycerol biosynthesis; CDP-diacylglycerol from sn-glycerol 3-phosphate: step 3/3.</text>
</comment>
<evidence type="ECO:0000256" key="18">
    <source>
        <dbReference type="ARBA" id="ARBA00029893"/>
    </source>
</evidence>
<evidence type="ECO:0000313" key="27">
    <source>
        <dbReference type="Proteomes" id="UP000016638"/>
    </source>
</evidence>
<dbReference type="EC" id="2.7.7.41" evidence="6"/>
<feature type="transmembrane region" description="Helical" evidence="25">
    <location>
        <begin position="189"/>
        <end position="211"/>
    </location>
</feature>
<evidence type="ECO:0000256" key="7">
    <source>
        <dbReference type="ARBA" id="ARBA00019373"/>
    </source>
</evidence>
<dbReference type="OrthoDB" id="9799199at2"/>
<feature type="transmembrane region" description="Helical" evidence="25">
    <location>
        <begin position="67"/>
        <end position="93"/>
    </location>
</feature>
<evidence type="ECO:0000256" key="13">
    <source>
        <dbReference type="ARBA" id="ARBA00022989"/>
    </source>
</evidence>
<dbReference type="RefSeq" id="WP_021724914.1">
    <property type="nucleotide sequence ID" value="NZ_AWEZ01000004.1"/>
</dbReference>
<keyword evidence="17" id="KW-1208">Phospholipid metabolism</keyword>
<dbReference type="PATRIC" id="fig|1125712.3.peg.86"/>
<feature type="transmembrane region" description="Helical" evidence="25">
    <location>
        <begin position="306"/>
        <end position="323"/>
    </location>
</feature>
<keyword evidence="9" id="KW-0444">Lipid biosynthesis</keyword>
<evidence type="ECO:0000256" key="19">
    <source>
        <dbReference type="ARBA" id="ARBA00031825"/>
    </source>
</evidence>
<evidence type="ECO:0000256" key="24">
    <source>
        <dbReference type="SAM" id="MobiDB-lite"/>
    </source>
</evidence>
<evidence type="ECO:0000256" key="4">
    <source>
        <dbReference type="ARBA" id="ARBA00005189"/>
    </source>
</evidence>
<evidence type="ECO:0000256" key="16">
    <source>
        <dbReference type="ARBA" id="ARBA00023209"/>
    </source>
</evidence>
<dbReference type="eggNOG" id="COG0575">
    <property type="taxonomic scope" value="Bacteria"/>
</dbReference>
<evidence type="ECO:0000256" key="21">
    <source>
        <dbReference type="ARBA" id="ARBA00032396"/>
    </source>
</evidence>
<evidence type="ECO:0000256" key="11">
    <source>
        <dbReference type="ARBA" id="ARBA00022692"/>
    </source>
</evidence>